<evidence type="ECO:0000313" key="1">
    <source>
        <dbReference type="EMBL" id="KAJ9644049.1"/>
    </source>
</evidence>
<name>A0ACC2Z8S0_9PEZI</name>
<keyword evidence="2" id="KW-1185">Reference proteome</keyword>
<comment type="caution">
    <text evidence="1">The sequence shown here is derived from an EMBL/GenBank/DDBJ whole genome shotgun (WGS) entry which is preliminary data.</text>
</comment>
<evidence type="ECO:0000313" key="2">
    <source>
        <dbReference type="Proteomes" id="UP001172680"/>
    </source>
</evidence>
<dbReference type="EMBL" id="JAPDRP010000010">
    <property type="protein sequence ID" value="KAJ9644049.1"/>
    <property type="molecule type" value="Genomic_DNA"/>
</dbReference>
<sequence length="110" mass="12149">MPPNLSGIWEFPHLIIPIDASNPTKAYGTSYNGHISSNKSAIFNFDFPPSLAGKTCTLIFLLPTQDKLVTSSFTLSGSGRWCLRGLRSLPRRRQAGGICRGRRRSLGWRG</sequence>
<reference evidence="1" key="1">
    <citation type="submission" date="2022-10" db="EMBL/GenBank/DDBJ databases">
        <title>Culturing micro-colonial fungi from biological soil crusts in the Mojave desert and describing Neophaeococcomyces mojavensis, and introducing the new genera and species Taxawa tesnikishii.</title>
        <authorList>
            <person name="Kurbessoian T."/>
            <person name="Stajich J.E."/>
        </authorList>
    </citation>
    <scope>NUCLEOTIDE SEQUENCE</scope>
    <source>
        <strain evidence="1">JES_115</strain>
    </source>
</reference>
<protein>
    <submittedName>
        <fullName evidence="1">Uncharacterized protein</fullName>
    </submittedName>
</protein>
<proteinExistence type="predicted"/>
<dbReference type="Proteomes" id="UP001172680">
    <property type="component" value="Unassembled WGS sequence"/>
</dbReference>
<organism evidence="1 2">
    <name type="scientific">Coniosporium tulheliwenetii</name>
    <dbReference type="NCBI Taxonomy" id="3383036"/>
    <lineage>
        <taxon>Eukaryota</taxon>
        <taxon>Fungi</taxon>
        <taxon>Dikarya</taxon>
        <taxon>Ascomycota</taxon>
        <taxon>Pezizomycotina</taxon>
        <taxon>Dothideomycetes</taxon>
        <taxon>Dothideomycetes incertae sedis</taxon>
        <taxon>Coniosporium</taxon>
    </lineage>
</organism>
<gene>
    <name evidence="1" type="ORF">H2199_003917</name>
</gene>
<accession>A0ACC2Z8S0</accession>